<dbReference type="InterPro" id="IPR008257">
    <property type="entry name" value="Pept_M19"/>
</dbReference>
<dbReference type="GO" id="GO:0006508">
    <property type="term" value="P:proteolysis"/>
    <property type="evidence" value="ECO:0007669"/>
    <property type="project" value="InterPro"/>
</dbReference>
<organism evidence="1 2">
    <name type="scientific">[Clostridium] ultunense Esp</name>
    <dbReference type="NCBI Taxonomy" id="1288971"/>
    <lineage>
        <taxon>Bacteria</taxon>
        <taxon>Bacillati</taxon>
        <taxon>Bacillota</taxon>
        <taxon>Tissierellia</taxon>
        <taxon>Tissierellales</taxon>
        <taxon>Tepidimicrobiaceae</taxon>
        <taxon>Schnuerera</taxon>
    </lineage>
</organism>
<dbReference type="Pfam" id="PF01244">
    <property type="entry name" value="Peptidase_M19"/>
    <property type="match status" value="1"/>
</dbReference>
<dbReference type="AlphaFoldDB" id="M1ZF37"/>
<dbReference type="OrthoDB" id="9804920at2"/>
<dbReference type="PANTHER" id="PTHR10443:SF12">
    <property type="entry name" value="DIPEPTIDASE"/>
    <property type="match status" value="1"/>
</dbReference>
<dbReference type="Gene3D" id="3.20.20.140">
    <property type="entry name" value="Metal-dependent hydrolases"/>
    <property type="match status" value="1"/>
</dbReference>
<sequence>MKKITLSKAQEERAEELIQTSVFIDGLCGNIINPEPPVIEGKTYIERLLESGITAQSITLASPAGSFKDVLKEIYSYYNLFNYYPDKVMQINSVSDIEKADREHKIGVIFSLQNAAPIGSDFYKWSILSRLGLKICQLTYNEPNVFGHGCLSDENGGLTFYGKQAIREMNRQGIVVDLSHVGERTSLEAISASSKPCIFSHSNAKTVTPSKRNITDEMIIAVSKKGGLVGLSSHAFLCHHEVGVQPTLEDYMEHFEYLANLVGTDHIAIGSDIYEYYTKFYWETKTKLLFNSPWFFETVFNADLKRVDQYVNITRGLVAIGFSDEDIKKILGLNYLRVFREVWGD</sequence>
<dbReference type="PANTHER" id="PTHR10443">
    <property type="entry name" value="MICROSOMAL DIPEPTIDASE"/>
    <property type="match status" value="1"/>
</dbReference>
<reference evidence="1 2" key="1">
    <citation type="submission" date="2016-11" db="EMBL/GenBank/DDBJ databases">
        <authorList>
            <person name="Manzoor S."/>
        </authorList>
    </citation>
    <scope>NUCLEOTIDE SEQUENCE [LARGE SCALE GENOMIC DNA]</scope>
    <source>
        <strain evidence="1">Clostridium ultunense strain Esp</strain>
    </source>
</reference>
<dbReference type="EMBL" id="LT669839">
    <property type="protein sequence ID" value="SHD76485.1"/>
    <property type="molecule type" value="Genomic_DNA"/>
</dbReference>
<protein>
    <submittedName>
        <fullName evidence="1">Putative dipeptidase</fullName>
    </submittedName>
</protein>
<gene>
    <name evidence="1" type="ORF">CUESP1_1111</name>
</gene>
<accession>M1ZF37</accession>
<dbReference type="RefSeq" id="WP_005587194.1">
    <property type="nucleotide sequence ID" value="NZ_LT669839.1"/>
</dbReference>
<dbReference type="GO" id="GO:0070573">
    <property type="term" value="F:metallodipeptidase activity"/>
    <property type="evidence" value="ECO:0007669"/>
    <property type="project" value="InterPro"/>
</dbReference>
<dbReference type="Proteomes" id="UP000245423">
    <property type="component" value="Chromosome 1"/>
</dbReference>
<dbReference type="InterPro" id="IPR032466">
    <property type="entry name" value="Metal_Hydrolase"/>
</dbReference>
<name>M1ZF37_9FIRM</name>
<dbReference type="PROSITE" id="PS51365">
    <property type="entry name" value="RENAL_DIPEPTIDASE_2"/>
    <property type="match status" value="1"/>
</dbReference>
<dbReference type="HOGENOM" id="CLU_031404_2_0_9"/>
<keyword evidence="2" id="KW-1185">Reference proteome</keyword>
<dbReference type="SUPFAM" id="SSF51556">
    <property type="entry name" value="Metallo-dependent hydrolases"/>
    <property type="match status" value="1"/>
</dbReference>
<evidence type="ECO:0000313" key="1">
    <source>
        <dbReference type="EMBL" id="SHD76485.1"/>
    </source>
</evidence>
<evidence type="ECO:0000313" key="2">
    <source>
        <dbReference type="Proteomes" id="UP000245423"/>
    </source>
</evidence>
<proteinExistence type="predicted"/>